<sequence length="316" mass="35556">MTTCVTSNCTVNEALVTRNLSAAACNEPIRDRSAQCAAAATSLIIVSAVIVALRFGYKYWASADYWFDDWFALLTLLTAAPATVLIVRGMLANGLGRDIWTLPLDNIPTIGRHFYVSTILYYAEITFIKLAILFFYLRIFPPTGVRRVFCTSIVLVGMYGIAFIVVGIFMCRPISYFWWKWDGEHQGTCMNRDAVACANAAISVALDLWILAIPLWKLKSLRLNWRKKAAVTIMFCVGTFVTIVSMVRLRAVVQFRGEGRNPTWDFVTICIWSVVEINAGIICVCMPSLRLLAIKLFPYLRATTTRYYANCSNQQN</sequence>
<reference evidence="8 9" key="1">
    <citation type="journal article" date="2014" name="Proc. Natl. Acad. Sci. U.S.A.">
        <title>Trajectory and genomic determinants of fungal-pathogen speciation and host adaptation.</title>
        <authorList>
            <person name="Hu X."/>
            <person name="Xiao G."/>
            <person name="Zheng P."/>
            <person name="Shang Y."/>
            <person name="Su Y."/>
            <person name="Zhang X."/>
            <person name="Liu X."/>
            <person name="Zhan S."/>
            <person name="St Leger R.J."/>
            <person name="Wang C."/>
        </authorList>
    </citation>
    <scope>NUCLEOTIDE SEQUENCE [LARGE SCALE GENOMIC DNA]</scope>
    <source>
        <strain evidence="8 9">ARSEF 977</strain>
    </source>
</reference>
<protein>
    <recommendedName>
        <fullName evidence="7">Rhodopsin domain-containing protein</fullName>
    </recommendedName>
</protein>
<dbReference type="InterPro" id="IPR052337">
    <property type="entry name" value="SAT4-like"/>
</dbReference>
<dbReference type="GO" id="GO:0016020">
    <property type="term" value="C:membrane"/>
    <property type="evidence" value="ECO:0007669"/>
    <property type="project" value="UniProtKB-SubCell"/>
</dbReference>
<organism evidence="8 9">
    <name type="scientific">Metarhizium guizhouense (strain ARSEF 977)</name>
    <dbReference type="NCBI Taxonomy" id="1276136"/>
    <lineage>
        <taxon>Eukaryota</taxon>
        <taxon>Fungi</taxon>
        <taxon>Dikarya</taxon>
        <taxon>Ascomycota</taxon>
        <taxon>Pezizomycotina</taxon>
        <taxon>Sordariomycetes</taxon>
        <taxon>Hypocreomycetidae</taxon>
        <taxon>Hypocreales</taxon>
        <taxon>Clavicipitaceae</taxon>
        <taxon>Metarhizium</taxon>
    </lineage>
</organism>
<dbReference type="EMBL" id="AZNH01000023">
    <property type="protein sequence ID" value="KID86265.1"/>
    <property type="molecule type" value="Genomic_DNA"/>
</dbReference>
<dbReference type="HOGENOM" id="CLU_028200_6_4_1"/>
<evidence type="ECO:0000259" key="7">
    <source>
        <dbReference type="Pfam" id="PF20684"/>
    </source>
</evidence>
<feature type="transmembrane region" description="Helical" evidence="6">
    <location>
        <begin position="198"/>
        <end position="216"/>
    </location>
</feature>
<dbReference type="PANTHER" id="PTHR33048:SF143">
    <property type="entry name" value="EXTRACELLULAR MEMBRANE PROTEIN CFEM DOMAIN-CONTAINING PROTEIN-RELATED"/>
    <property type="match status" value="1"/>
</dbReference>
<dbReference type="PANTHER" id="PTHR33048">
    <property type="entry name" value="PTH11-LIKE INTEGRAL MEMBRANE PROTEIN (AFU_ORTHOLOGUE AFUA_5G11245)"/>
    <property type="match status" value="1"/>
</dbReference>
<accession>A0A0B4GGT1</accession>
<evidence type="ECO:0000256" key="6">
    <source>
        <dbReference type="SAM" id="Phobius"/>
    </source>
</evidence>
<feature type="transmembrane region" description="Helical" evidence="6">
    <location>
        <begin position="149"/>
        <end position="178"/>
    </location>
</feature>
<name>A0A0B4GGT1_METGA</name>
<evidence type="ECO:0000256" key="4">
    <source>
        <dbReference type="ARBA" id="ARBA00023136"/>
    </source>
</evidence>
<keyword evidence="2 6" id="KW-0812">Transmembrane</keyword>
<keyword evidence="3 6" id="KW-1133">Transmembrane helix</keyword>
<keyword evidence="4 6" id="KW-0472">Membrane</keyword>
<keyword evidence="9" id="KW-1185">Reference proteome</keyword>
<feature type="transmembrane region" description="Helical" evidence="6">
    <location>
        <begin position="37"/>
        <end position="57"/>
    </location>
</feature>
<evidence type="ECO:0000256" key="3">
    <source>
        <dbReference type="ARBA" id="ARBA00022989"/>
    </source>
</evidence>
<comment type="subcellular location">
    <subcellularLocation>
        <location evidence="1">Membrane</location>
        <topology evidence="1">Multi-pass membrane protein</topology>
    </subcellularLocation>
</comment>
<comment type="similarity">
    <text evidence="5">Belongs to the SAT4 family.</text>
</comment>
<dbReference type="InterPro" id="IPR049326">
    <property type="entry name" value="Rhodopsin_dom_fungi"/>
</dbReference>
<feature type="transmembrane region" description="Helical" evidence="6">
    <location>
        <begin position="69"/>
        <end position="91"/>
    </location>
</feature>
<dbReference type="AlphaFoldDB" id="A0A0B4GGT1"/>
<gene>
    <name evidence="8" type="ORF">MGU_06698</name>
</gene>
<evidence type="ECO:0000313" key="8">
    <source>
        <dbReference type="EMBL" id="KID86265.1"/>
    </source>
</evidence>
<evidence type="ECO:0000313" key="9">
    <source>
        <dbReference type="Proteomes" id="UP000031192"/>
    </source>
</evidence>
<feature type="transmembrane region" description="Helical" evidence="6">
    <location>
        <begin position="119"/>
        <end position="137"/>
    </location>
</feature>
<proteinExistence type="inferred from homology"/>
<feature type="transmembrane region" description="Helical" evidence="6">
    <location>
        <begin position="228"/>
        <end position="246"/>
    </location>
</feature>
<feature type="domain" description="Rhodopsin" evidence="7">
    <location>
        <begin position="53"/>
        <end position="292"/>
    </location>
</feature>
<dbReference type="Proteomes" id="UP000031192">
    <property type="component" value="Unassembled WGS sequence"/>
</dbReference>
<evidence type="ECO:0000256" key="5">
    <source>
        <dbReference type="ARBA" id="ARBA00038359"/>
    </source>
</evidence>
<evidence type="ECO:0000256" key="1">
    <source>
        <dbReference type="ARBA" id="ARBA00004141"/>
    </source>
</evidence>
<evidence type="ECO:0000256" key="2">
    <source>
        <dbReference type="ARBA" id="ARBA00022692"/>
    </source>
</evidence>
<dbReference type="Pfam" id="PF20684">
    <property type="entry name" value="Fung_rhodopsin"/>
    <property type="match status" value="1"/>
</dbReference>
<feature type="transmembrane region" description="Helical" evidence="6">
    <location>
        <begin position="266"/>
        <end position="292"/>
    </location>
</feature>
<comment type="caution">
    <text evidence="8">The sequence shown here is derived from an EMBL/GenBank/DDBJ whole genome shotgun (WGS) entry which is preliminary data.</text>
</comment>